<protein>
    <recommendedName>
        <fullName evidence="3">LTXXQ motif family protein</fullName>
    </recommendedName>
</protein>
<sequence>MRKTFTLLTTAALLTGAAMTVPAIARDRSDRAVRAELTESQITDQAVARAAQMKADLRLTPEQDKNWSGFQAAVVDVWKRQTEHRIAWRNARANQADQTNADLIEQMRKDADDQIAGGNDRKKLADAAQPLYASLDDQQKRRFADALFRRDRDRRSD</sequence>
<accession>Q07JQ7</accession>
<dbReference type="eggNOG" id="ENOG50344K2">
    <property type="taxonomic scope" value="Bacteria"/>
</dbReference>
<dbReference type="GO" id="GO:0042597">
    <property type="term" value="C:periplasmic space"/>
    <property type="evidence" value="ECO:0007669"/>
    <property type="project" value="InterPro"/>
</dbReference>
<reference evidence="2" key="1">
    <citation type="submission" date="2006-09" db="EMBL/GenBank/DDBJ databases">
        <title>Complete sequence of Rhodopseudomonas palustris BisA53.</title>
        <authorList>
            <consortium name="US DOE Joint Genome Institute"/>
            <person name="Copeland A."/>
            <person name="Lucas S."/>
            <person name="Lapidus A."/>
            <person name="Barry K."/>
            <person name="Detter J.C."/>
            <person name="Glavina del Rio T."/>
            <person name="Hammon N."/>
            <person name="Israni S."/>
            <person name="Dalin E."/>
            <person name="Tice H."/>
            <person name="Pitluck S."/>
            <person name="Chain P."/>
            <person name="Malfatti S."/>
            <person name="Shin M."/>
            <person name="Vergez L."/>
            <person name="Schmutz J."/>
            <person name="Larimer F."/>
            <person name="Land M."/>
            <person name="Hauser L."/>
            <person name="Pelletier D.A."/>
            <person name="Kyrpides N."/>
            <person name="Kim E."/>
            <person name="Harwood C.S."/>
            <person name="Oda Y."/>
            <person name="Richardson P."/>
        </authorList>
    </citation>
    <scope>NUCLEOTIDE SEQUENCE [LARGE SCALE GENOMIC DNA]</scope>
    <source>
        <strain evidence="2">BisA53</strain>
    </source>
</reference>
<evidence type="ECO:0000256" key="1">
    <source>
        <dbReference type="SAM" id="SignalP"/>
    </source>
</evidence>
<dbReference type="Pfam" id="PF07813">
    <property type="entry name" value="LTXXQ"/>
    <property type="match status" value="1"/>
</dbReference>
<proteinExistence type="predicted"/>
<gene>
    <name evidence="2" type="ordered locus">RPE_3901</name>
</gene>
<dbReference type="HOGENOM" id="CLU_105365_0_0_5"/>
<feature type="signal peptide" evidence="1">
    <location>
        <begin position="1"/>
        <end position="25"/>
    </location>
</feature>
<dbReference type="AlphaFoldDB" id="Q07JQ7"/>
<dbReference type="OrthoDB" id="8448247at2"/>
<dbReference type="EMBL" id="CP000463">
    <property type="protein sequence ID" value="ABJ07827.1"/>
    <property type="molecule type" value="Genomic_DNA"/>
</dbReference>
<keyword evidence="1" id="KW-0732">Signal</keyword>
<feature type="chain" id="PRO_5004166140" description="LTXXQ motif family protein" evidence="1">
    <location>
        <begin position="26"/>
        <end position="157"/>
    </location>
</feature>
<dbReference type="KEGG" id="rpe:RPE_3901"/>
<evidence type="ECO:0000313" key="2">
    <source>
        <dbReference type="EMBL" id="ABJ07827.1"/>
    </source>
</evidence>
<dbReference type="STRING" id="316055.RPE_3901"/>
<evidence type="ECO:0008006" key="3">
    <source>
        <dbReference type="Google" id="ProtNLM"/>
    </source>
</evidence>
<organism evidence="2">
    <name type="scientific">Rhodopseudomonas palustris (strain BisA53)</name>
    <dbReference type="NCBI Taxonomy" id="316055"/>
    <lineage>
        <taxon>Bacteria</taxon>
        <taxon>Pseudomonadati</taxon>
        <taxon>Pseudomonadota</taxon>
        <taxon>Alphaproteobacteria</taxon>
        <taxon>Hyphomicrobiales</taxon>
        <taxon>Nitrobacteraceae</taxon>
        <taxon>Rhodopseudomonas</taxon>
    </lineage>
</organism>
<name>Q07JQ7_RHOP5</name>
<dbReference type="InterPro" id="IPR012899">
    <property type="entry name" value="LTXXQ"/>
</dbReference>